<gene>
    <name evidence="6" type="ORF">HUK45_00565</name>
</gene>
<keyword evidence="3 5" id="KW-0808">Transferase</keyword>
<accession>A0ABR8ZHL0</accession>
<evidence type="ECO:0000313" key="7">
    <source>
        <dbReference type="Proteomes" id="UP000645007"/>
    </source>
</evidence>
<dbReference type="SUPFAM" id="SSF51161">
    <property type="entry name" value="Trimeric LpxA-like enzymes"/>
    <property type="match status" value="1"/>
</dbReference>
<dbReference type="RefSeq" id="WP_191910615.1">
    <property type="nucleotide sequence ID" value="NZ_JABUXR010000001.1"/>
</dbReference>
<reference evidence="6 7" key="1">
    <citation type="submission" date="2020-06" db="EMBL/GenBank/DDBJ databases">
        <title>Limosilactobacillus sp. nov.</title>
        <authorList>
            <person name="Ksiezarek M."/>
            <person name="Goncalves Ribeiro T."/>
            <person name="Rocha J."/>
            <person name="Grosso F."/>
            <person name="Peixe L."/>
        </authorList>
    </citation>
    <scope>NUCLEOTIDE SEQUENCE [LARGE SCALE GENOMIC DNA]</scope>
    <source>
        <strain evidence="7">c9Ua_26_M</strain>
    </source>
</reference>
<dbReference type="PIRSF" id="PIRSF000441">
    <property type="entry name" value="CysE"/>
    <property type="match status" value="1"/>
</dbReference>
<sequence length="165" mass="18302">MTFLNEIKKNPGLLPKLVIFIYRFGNFTYFHVHIPIIRQILYLIYRLFDLIFLKLFLNCDIPGSTKIGPGFRIFHPYGIVINTASVIGKDFLIRGETTIGNKGTSDDCPIIGDNVEVGMGARIIGGITIASKTKIGANAVVTKSCQPNSVLVGIPAHNIQRKREK</sequence>
<evidence type="ECO:0000256" key="5">
    <source>
        <dbReference type="PIRNR" id="PIRNR000441"/>
    </source>
</evidence>
<comment type="similarity">
    <text evidence="1 5">Belongs to the transferase hexapeptide repeat family.</text>
</comment>
<evidence type="ECO:0000313" key="6">
    <source>
        <dbReference type="EMBL" id="MBD8084772.1"/>
    </source>
</evidence>
<evidence type="ECO:0000256" key="1">
    <source>
        <dbReference type="ARBA" id="ARBA00007274"/>
    </source>
</evidence>
<comment type="caution">
    <text evidence="6">The sequence shown here is derived from an EMBL/GenBank/DDBJ whole genome shotgun (WGS) entry which is preliminary data.</text>
</comment>
<evidence type="ECO:0000256" key="3">
    <source>
        <dbReference type="ARBA" id="ARBA00022679"/>
    </source>
</evidence>
<proteinExistence type="inferred from homology"/>
<keyword evidence="4 5" id="KW-0012">Acyltransferase</keyword>
<dbReference type="Pfam" id="PF00132">
    <property type="entry name" value="Hexapep"/>
    <property type="match status" value="1"/>
</dbReference>
<name>A0ABR8ZHL0_9LACO</name>
<dbReference type="EMBL" id="JABUXR010000001">
    <property type="protein sequence ID" value="MBD8084772.1"/>
    <property type="molecule type" value="Genomic_DNA"/>
</dbReference>
<dbReference type="InterPro" id="IPR001451">
    <property type="entry name" value="Hexapep"/>
</dbReference>
<evidence type="ECO:0000256" key="4">
    <source>
        <dbReference type="ARBA" id="ARBA00023315"/>
    </source>
</evidence>
<dbReference type="CDD" id="cd03354">
    <property type="entry name" value="LbH_SAT"/>
    <property type="match status" value="1"/>
</dbReference>
<comment type="catalytic activity">
    <reaction evidence="5">
        <text>L-serine + acetyl-CoA = O-acetyl-L-serine + CoA</text>
        <dbReference type="Rhea" id="RHEA:24560"/>
        <dbReference type="ChEBI" id="CHEBI:33384"/>
        <dbReference type="ChEBI" id="CHEBI:57287"/>
        <dbReference type="ChEBI" id="CHEBI:57288"/>
        <dbReference type="ChEBI" id="CHEBI:58340"/>
        <dbReference type="EC" id="2.3.1.30"/>
    </reaction>
</comment>
<organism evidence="6 7">
    <name type="scientific">Limosilactobacillus urinaemulieris</name>
    <dbReference type="NCBI Taxonomy" id="2742600"/>
    <lineage>
        <taxon>Bacteria</taxon>
        <taxon>Bacillati</taxon>
        <taxon>Bacillota</taxon>
        <taxon>Bacilli</taxon>
        <taxon>Lactobacillales</taxon>
        <taxon>Lactobacillaceae</taxon>
        <taxon>Limosilactobacillus</taxon>
    </lineage>
</organism>
<dbReference type="InterPro" id="IPR005881">
    <property type="entry name" value="Ser_O-AcTrfase"/>
</dbReference>
<protein>
    <recommendedName>
        <fullName evidence="2 5">Serine acetyltransferase</fullName>
        <ecNumber evidence="5">2.3.1.30</ecNumber>
    </recommendedName>
</protein>
<dbReference type="Gene3D" id="2.160.10.10">
    <property type="entry name" value="Hexapeptide repeat proteins"/>
    <property type="match status" value="1"/>
</dbReference>
<keyword evidence="7" id="KW-1185">Reference proteome</keyword>
<dbReference type="PANTHER" id="PTHR42811">
    <property type="entry name" value="SERINE ACETYLTRANSFERASE"/>
    <property type="match status" value="1"/>
</dbReference>
<dbReference type="Proteomes" id="UP000645007">
    <property type="component" value="Unassembled WGS sequence"/>
</dbReference>
<dbReference type="InterPro" id="IPR045304">
    <property type="entry name" value="LbH_SAT"/>
</dbReference>
<dbReference type="InterPro" id="IPR011004">
    <property type="entry name" value="Trimer_LpxA-like_sf"/>
</dbReference>
<evidence type="ECO:0000256" key="2">
    <source>
        <dbReference type="ARBA" id="ARBA00018522"/>
    </source>
</evidence>
<dbReference type="EC" id="2.3.1.30" evidence="5"/>